<keyword evidence="15" id="KW-1185">Reference proteome</keyword>
<dbReference type="UniPathway" id="UPA00158">
    <property type="reaction ID" value="UER00270"/>
</dbReference>
<dbReference type="EC" id="3.5.3.1" evidence="2 9"/>
<dbReference type="GO" id="GO:0006525">
    <property type="term" value="P:arginine metabolic process"/>
    <property type="evidence" value="ECO:0007669"/>
    <property type="project" value="UniProtKB-KW"/>
</dbReference>
<keyword evidence="5 10" id="KW-0479">Metal-binding</keyword>
<accession>A0A5J4JQK0</accession>
<evidence type="ECO:0000256" key="10">
    <source>
        <dbReference type="PIRSR" id="PIRSR036979-1"/>
    </source>
</evidence>
<dbReference type="GO" id="GO:0000050">
    <property type="term" value="P:urea cycle"/>
    <property type="evidence" value="ECO:0007669"/>
    <property type="project" value="UniProtKB-UniPathway"/>
</dbReference>
<evidence type="ECO:0000256" key="5">
    <source>
        <dbReference type="ARBA" id="ARBA00022723"/>
    </source>
</evidence>
<dbReference type="Pfam" id="PF00491">
    <property type="entry name" value="Arginase"/>
    <property type="match status" value="1"/>
</dbReference>
<sequence>MEKNITIMGIPMDLGQRHKGVDLGPDAIRYAGVKERLEMLGCKVTDIKNIPIGRAEQLQDDEANLRNLKAVAKASEEIARQADQIVKSRSFPLILGGDHSIAIGSIAGISKHYKNLGAIWFDAHADMNIPETSPSGNIHGMPLAASLGLGHSALTGIYGYAPKIKPEHIVLIGQRDLDEGEKDLIRKLGIKTYTMHEIDRFGMEKVMCESIAYLKDKTDGIHLSLDLDALDPQEAPGVGTPVYGGLSFRESRFAMELLHEADTVVSAEFVETNPILDHRNKTARKAVQLMESLFGKKLL</sequence>
<evidence type="ECO:0000256" key="9">
    <source>
        <dbReference type="NCBIfam" id="TIGR01229"/>
    </source>
</evidence>
<dbReference type="GO" id="GO:0030145">
    <property type="term" value="F:manganese ion binding"/>
    <property type="evidence" value="ECO:0007669"/>
    <property type="project" value="TreeGrafter"/>
</dbReference>
<feature type="binding site" evidence="10">
    <location>
        <position position="99"/>
    </location>
    <ligand>
        <name>Mn(2+)</name>
        <dbReference type="ChEBI" id="CHEBI:29035"/>
        <label>1</label>
    </ligand>
</feature>
<dbReference type="GO" id="GO:0005737">
    <property type="term" value="C:cytoplasm"/>
    <property type="evidence" value="ECO:0007669"/>
    <property type="project" value="TreeGrafter"/>
</dbReference>
<dbReference type="GO" id="GO:0004053">
    <property type="term" value="F:arginase activity"/>
    <property type="evidence" value="ECO:0007669"/>
    <property type="project" value="UniProtKB-UniRule"/>
</dbReference>
<dbReference type="PANTHER" id="PTHR43782">
    <property type="entry name" value="ARGINASE"/>
    <property type="match status" value="1"/>
</dbReference>
<comment type="pathway">
    <text evidence="1">Nitrogen metabolism; urea cycle; L-ornithine and urea from L-arginine: step 1/1.</text>
</comment>
<dbReference type="InterPro" id="IPR014033">
    <property type="entry name" value="Arginase"/>
</dbReference>
<feature type="binding site" evidence="10">
    <location>
        <position position="122"/>
    </location>
    <ligand>
        <name>Mn(2+)</name>
        <dbReference type="ChEBI" id="CHEBI:29035"/>
        <label>1</label>
    </ligand>
</feature>
<dbReference type="PROSITE" id="PS51409">
    <property type="entry name" value="ARGINASE_2"/>
    <property type="match status" value="1"/>
</dbReference>
<reference evidence="14 15" key="1">
    <citation type="submission" date="2019-09" db="EMBL/GenBank/DDBJ databases">
        <title>Draft genome sequence of Bacillus sp. JC-7.</title>
        <authorList>
            <person name="Tanaka N."/>
            <person name="Shiwa Y."/>
            <person name="Fujita N."/>
            <person name="Tanasupawat S."/>
        </authorList>
    </citation>
    <scope>NUCLEOTIDE SEQUENCE [LARGE SCALE GENOMIC DNA]</scope>
    <source>
        <strain evidence="14 15">JC-7</strain>
    </source>
</reference>
<dbReference type="AlphaFoldDB" id="A0A5J4JQK0"/>
<evidence type="ECO:0000256" key="2">
    <source>
        <dbReference type="ARBA" id="ARBA00012168"/>
    </source>
</evidence>
<proteinExistence type="inferred from homology"/>
<evidence type="ECO:0000256" key="11">
    <source>
        <dbReference type="PROSITE-ProRule" id="PRU00742"/>
    </source>
</evidence>
<dbReference type="NCBIfam" id="TIGR01229">
    <property type="entry name" value="rocF_arginase"/>
    <property type="match status" value="1"/>
</dbReference>
<evidence type="ECO:0000313" key="14">
    <source>
        <dbReference type="EMBL" id="GER71354.1"/>
    </source>
</evidence>
<dbReference type="CDD" id="cd09989">
    <property type="entry name" value="Arginase"/>
    <property type="match status" value="1"/>
</dbReference>
<comment type="cofactor">
    <cofactor evidence="10 13">
        <name>Mn(2+)</name>
        <dbReference type="ChEBI" id="CHEBI:29035"/>
    </cofactor>
    <text evidence="10 13">Binds 2 manganese ions per subunit.</text>
</comment>
<dbReference type="RefSeq" id="WP_151681653.1">
    <property type="nucleotide sequence ID" value="NZ_BKZQ01000045.1"/>
</dbReference>
<feature type="binding site" evidence="10">
    <location>
        <position position="228"/>
    </location>
    <ligand>
        <name>Mn(2+)</name>
        <dbReference type="ChEBI" id="CHEBI:29035"/>
        <label>1</label>
    </ligand>
</feature>
<dbReference type="InterPro" id="IPR023696">
    <property type="entry name" value="Ureohydrolase_dom_sf"/>
</dbReference>
<dbReference type="Gene3D" id="3.40.800.10">
    <property type="entry name" value="Ureohydrolase domain"/>
    <property type="match status" value="1"/>
</dbReference>
<dbReference type="SUPFAM" id="SSF52768">
    <property type="entry name" value="Arginase/deacetylase"/>
    <property type="match status" value="1"/>
</dbReference>
<evidence type="ECO:0000256" key="7">
    <source>
        <dbReference type="ARBA" id="ARBA00023211"/>
    </source>
</evidence>
<evidence type="ECO:0000313" key="15">
    <source>
        <dbReference type="Proteomes" id="UP000391919"/>
    </source>
</evidence>
<dbReference type="PIRSF" id="PIRSF036979">
    <property type="entry name" value="Arginase"/>
    <property type="match status" value="1"/>
</dbReference>
<dbReference type="EMBL" id="BKZQ01000045">
    <property type="protein sequence ID" value="GER71354.1"/>
    <property type="molecule type" value="Genomic_DNA"/>
</dbReference>
<dbReference type="PANTHER" id="PTHR43782:SF3">
    <property type="entry name" value="ARGINASE"/>
    <property type="match status" value="1"/>
</dbReference>
<dbReference type="PROSITE" id="PS01053">
    <property type="entry name" value="ARGINASE_1"/>
    <property type="match status" value="1"/>
</dbReference>
<evidence type="ECO:0000256" key="6">
    <source>
        <dbReference type="ARBA" id="ARBA00022801"/>
    </source>
</evidence>
<name>A0A5J4JQK0_9BACI</name>
<keyword evidence="6 12" id="KW-0378">Hydrolase</keyword>
<gene>
    <name evidence="14" type="primary">rocF</name>
    <name evidence="14" type="ORF">BpJC7_26570</name>
</gene>
<comment type="similarity">
    <text evidence="11 12">Belongs to the arginase family.</text>
</comment>
<protein>
    <recommendedName>
        <fullName evidence="3 9">Arginase</fullName>
        <ecNumber evidence="2 9">3.5.3.1</ecNumber>
    </recommendedName>
</protein>
<feature type="binding site" evidence="10">
    <location>
        <position position="126"/>
    </location>
    <ligand>
        <name>Mn(2+)</name>
        <dbReference type="ChEBI" id="CHEBI:29035"/>
        <label>2</label>
    </ligand>
</feature>
<dbReference type="InterPro" id="IPR020855">
    <property type="entry name" value="Ureohydrolase_Mn_BS"/>
</dbReference>
<dbReference type="FunFam" id="3.40.800.10:FF:000005">
    <property type="entry name" value="Arginase"/>
    <property type="match status" value="1"/>
</dbReference>
<evidence type="ECO:0000256" key="8">
    <source>
        <dbReference type="ARBA" id="ARBA00047391"/>
    </source>
</evidence>
<feature type="binding site" evidence="10">
    <location>
        <position position="124"/>
    </location>
    <ligand>
        <name>Mn(2+)</name>
        <dbReference type="ChEBI" id="CHEBI:29035"/>
        <label>2</label>
    </ligand>
</feature>
<dbReference type="Proteomes" id="UP000391919">
    <property type="component" value="Unassembled WGS sequence"/>
</dbReference>
<keyword evidence="4 13" id="KW-0056">Arginine metabolism</keyword>
<evidence type="ECO:0000256" key="13">
    <source>
        <dbReference type="RuleBase" id="RU361159"/>
    </source>
</evidence>
<feature type="binding site" evidence="10">
    <location>
        <position position="226"/>
    </location>
    <ligand>
        <name>Mn(2+)</name>
        <dbReference type="ChEBI" id="CHEBI:29035"/>
        <label>1</label>
    </ligand>
</feature>
<evidence type="ECO:0000256" key="4">
    <source>
        <dbReference type="ARBA" id="ARBA00022503"/>
    </source>
</evidence>
<comment type="caution">
    <text evidence="14">The sequence shown here is derived from an EMBL/GenBank/DDBJ whole genome shotgun (WGS) entry which is preliminary data.</text>
</comment>
<comment type="catalytic activity">
    <reaction evidence="8 13">
        <text>L-arginine + H2O = urea + L-ornithine</text>
        <dbReference type="Rhea" id="RHEA:20569"/>
        <dbReference type="ChEBI" id="CHEBI:15377"/>
        <dbReference type="ChEBI" id="CHEBI:16199"/>
        <dbReference type="ChEBI" id="CHEBI:32682"/>
        <dbReference type="ChEBI" id="CHEBI:46911"/>
        <dbReference type="EC" id="3.5.3.1"/>
    </reaction>
</comment>
<dbReference type="InterPro" id="IPR006035">
    <property type="entry name" value="Ureohydrolase"/>
</dbReference>
<dbReference type="PRINTS" id="PR00116">
    <property type="entry name" value="ARGINASE"/>
</dbReference>
<evidence type="ECO:0000256" key="3">
    <source>
        <dbReference type="ARBA" id="ARBA00018123"/>
    </source>
</evidence>
<keyword evidence="7 10" id="KW-0464">Manganese</keyword>
<evidence type="ECO:0000256" key="12">
    <source>
        <dbReference type="RuleBase" id="RU003684"/>
    </source>
</evidence>
<evidence type="ECO:0000256" key="1">
    <source>
        <dbReference type="ARBA" id="ARBA00005098"/>
    </source>
</evidence>
<organism evidence="14 15">
    <name type="scientific">Weizmannia acidilactici</name>
    <dbReference type="NCBI Taxonomy" id="2607726"/>
    <lineage>
        <taxon>Bacteria</taxon>
        <taxon>Bacillati</taxon>
        <taxon>Bacillota</taxon>
        <taxon>Bacilli</taxon>
        <taxon>Bacillales</taxon>
        <taxon>Bacillaceae</taxon>
        <taxon>Heyndrickxia</taxon>
    </lineage>
</organism>